<sequence length="123" mass="13452">MRLLPWQGADGKPCYLDTDADGSSFLSRLADNVEAVQLGLGRDLLARIRRYEAEQLLSEDDLRVVVTHLCTALADVLRVAESRGARVPDADEDEGGGNADDAVRLRQAVQSITGRAFVRRDLS</sequence>
<gene>
    <name evidence="1" type="ORF">RVR_6127</name>
</gene>
<dbReference type="EMBL" id="AP018365">
    <property type="protein sequence ID" value="BBA99486.1"/>
    <property type="molecule type" value="Genomic_DNA"/>
</dbReference>
<reference evidence="1 2" key="3">
    <citation type="journal article" date="2011" name="Nat. Chem. Biol.">
        <title>Reveromycin A biosynthesis uses RevG and RevJ for stereospecific spiroacetal formation.</title>
        <authorList>
            <person name="Takahashi S."/>
            <person name="Toyoda A."/>
            <person name="Sekiyama Y."/>
            <person name="Takagi H."/>
            <person name="Nogawa T."/>
            <person name="Uramoto M."/>
            <person name="Suzuki R."/>
            <person name="Koshino H."/>
            <person name="Kumano T."/>
            <person name="Panthee S."/>
            <person name="Dairi T."/>
            <person name="Ishikawa J."/>
            <person name="Ikeda H."/>
            <person name="Sakaki Y."/>
            <person name="Osada H."/>
        </authorList>
    </citation>
    <scope>NUCLEOTIDE SEQUENCE [LARGE SCALE GENOMIC DNA]</scope>
    <source>
        <strain evidence="1 2">SN-593</strain>
    </source>
</reference>
<evidence type="ECO:0000313" key="1">
    <source>
        <dbReference type="EMBL" id="BBA99486.1"/>
    </source>
</evidence>
<evidence type="ECO:0000313" key="2">
    <source>
        <dbReference type="Proteomes" id="UP000595703"/>
    </source>
</evidence>
<dbReference type="Proteomes" id="UP000595703">
    <property type="component" value="Chromosome"/>
</dbReference>
<accession>A0A7U3UVP6</accession>
<dbReference type="KEGG" id="arev:RVR_6127"/>
<proteinExistence type="predicted"/>
<organism evidence="1 2">
    <name type="scientific">Actinacidiphila reveromycinica</name>
    <dbReference type="NCBI Taxonomy" id="659352"/>
    <lineage>
        <taxon>Bacteria</taxon>
        <taxon>Bacillati</taxon>
        <taxon>Actinomycetota</taxon>
        <taxon>Actinomycetes</taxon>
        <taxon>Kitasatosporales</taxon>
        <taxon>Streptomycetaceae</taxon>
        <taxon>Actinacidiphila</taxon>
    </lineage>
</organism>
<reference evidence="1 2" key="1">
    <citation type="journal article" date="2010" name="J. Bacteriol.">
        <title>Biochemical characterization of a novel indole prenyltransferase from Streptomyces sp. SN-593.</title>
        <authorList>
            <person name="Takahashi S."/>
            <person name="Takagi H."/>
            <person name="Toyoda A."/>
            <person name="Uramoto M."/>
            <person name="Nogawa T."/>
            <person name="Ueki M."/>
            <person name="Sakaki Y."/>
            <person name="Osada H."/>
        </authorList>
    </citation>
    <scope>NUCLEOTIDE SEQUENCE [LARGE SCALE GENOMIC DNA]</scope>
    <source>
        <strain evidence="1 2">SN-593</strain>
    </source>
</reference>
<protein>
    <submittedName>
        <fullName evidence="1">Uncharacterized protein</fullName>
    </submittedName>
</protein>
<name>A0A7U3UVP6_9ACTN</name>
<dbReference type="AlphaFoldDB" id="A0A7U3UVP6"/>
<reference evidence="1 2" key="4">
    <citation type="journal article" date="2020" name="Sci. Rep.">
        <title>beta-carboline chemical signals induce reveromycin production through a LuxR family regulator in Streptomyces sp. SN-593.</title>
        <authorList>
            <person name="Panthee S."/>
            <person name="Kito N."/>
            <person name="Hayashi T."/>
            <person name="Shimizu T."/>
            <person name="Ishikawa J."/>
            <person name="Hamamoto H."/>
            <person name="Osada H."/>
            <person name="Takahashi S."/>
        </authorList>
    </citation>
    <scope>NUCLEOTIDE SEQUENCE [LARGE SCALE GENOMIC DNA]</scope>
    <source>
        <strain evidence="1 2">SN-593</strain>
    </source>
</reference>
<keyword evidence="2" id="KW-1185">Reference proteome</keyword>
<dbReference type="RefSeq" id="WP_237404892.1">
    <property type="nucleotide sequence ID" value="NZ_AP018365.1"/>
</dbReference>
<reference evidence="1 2" key="2">
    <citation type="journal article" date="2011" name="J. Antibiot.">
        <title>Furaquinocins I and J: novel polyketide isoprenoid hybrid compounds from Streptomyces reveromyceticus SN-593.</title>
        <authorList>
            <person name="Panthee S."/>
            <person name="Takahashi S."/>
            <person name="Takagi H."/>
            <person name="Nogawa T."/>
            <person name="Oowada E."/>
            <person name="Uramoto M."/>
            <person name="Osada H."/>
        </authorList>
    </citation>
    <scope>NUCLEOTIDE SEQUENCE [LARGE SCALE GENOMIC DNA]</scope>
    <source>
        <strain evidence="1 2">SN-593</strain>
    </source>
</reference>